<keyword evidence="5" id="KW-1185">Reference proteome</keyword>
<dbReference type="InterPro" id="IPR049492">
    <property type="entry name" value="BD-FAE-like_dom"/>
</dbReference>
<dbReference type="EMBL" id="CP001686">
    <property type="protein sequence ID" value="ACV05297.1"/>
    <property type="molecule type" value="Genomic_DNA"/>
</dbReference>
<gene>
    <name evidence="4" type="ordered locus">Ksed_02110</name>
</gene>
<protein>
    <submittedName>
        <fullName evidence="4">NUDIX family protein</fullName>
    </submittedName>
</protein>
<dbReference type="PANTHER" id="PTHR43046:SF2">
    <property type="entry name" value="8-OXO-DGTP DIPHOSPHATASE-RELATED"/>
    <property type="match status" value="1"/>
</dbReference>
<reference evidence="4 5" key="1">
    <citation type="journal article" date="2009" name="Stand. Genomic Sci.">
        <title>Complete genome sequence of Kytococcus sedentarius type strain (541).</title>
        <authorList>
            <person name="Sims D."/>
            <person name="Brettin T."/>
            <person name="Detter J.C."/>
            <person name="Han C."/>
            <person name="Lapidus A."/>
            <person name="Copeland A."/>
            <person name="Glavina Del Rio T."/>
            <person name="Nolan M."/>
            <person name="Chen F."/>
            <person name="Lucas S."/>
            <person name="Tice H."/>
            <person name="Cheng J.F."/>
            <person name="Bruce D."/>
            <person name="Goodwin L."/>
            <person name="Pitluck S."/>
            <person name="Ovchinnikova G."/>
            <person name="Pati A."/>
            <person name="Ivanova N."/>
            <person name="Mavrommatis K."/>
            <person name="Chen A."/>
            <person name="Palaniappan K."/>
            <person name="D'haeseleer P."/>
            <person name="Chain P."/>
            <person name="Bristow J."/>
            <person name="Eisen J.A."/>
            <person name="Markowitz V."/>
            <person name="Hugenholtz P."/>
            <person name="Schneider S."/>
            <person name="Goker M."/>
            <person name="Pukall R."/>
            <person name="Kyrpides N.C."/>
            <person name="Klenk H.P."/>
        </authorList>
    </citation>
    <scope>NUCLEOTIDE SEQUENCE [LARGE SCALE GENOMIC DNA]</scope>
    <source>
        <strain evidence="5">ATCC 14392 / DSM 20547 / JCM 11482 / CCUG 33030 / NBRC 15357 / NCTC 11040 / CCM 314 / 541</strain>
    </source>
</reference>
<evidence type="ECO:0000313" key="4">
    <source>
        <dbReference type="EMBL" id="ACV05297.1"/>
    </source>
</evidence>
<dbReference type="Proteomes" id="UP000006666">
    <property type="component" value="Chromosome"/>
</dbReference>
<dbReference type="Pfam" id="PF00293">
    <property type="entry name" value="NUDIX"/>
    <property type="match status" value="1"/>
</dbReference>
<dbReference type="SUPFAM" id="SSF55811">
    <property type="entry name" value="Nudix"/>
    <property type="match status" value="1"/>
</dbReference>
<dbReference type="SUPFAM" id="SSF53474">
    <property type="entry name" value="alpha/beta-Hydrolases"/>
    <property type="match status" value="1"/>
</dbReference>
<comment type="cofactor">
    <cofactor evidence="1">
        <name>Mg(2+)</name>
        <dbReference type="ChEBI" id="CHEBI:18420"/>
    </cofactor>
</comment>
<dbReference type="KEGG" id="kse:Ksed_02110"/>
<dbReference type="CDD" id="cd04690">
    <property type="entry name" value="NUDIX_Hydrolase"/>
    <property type="match status" value="1"/>
</dbReference>
<dbReference type="InterPro" id="IPR015797">
    <property type="entry name" value="NUDIX_hydrolase-like_dom_sf"/>
</dbReference>
<organism evidence="4 5">
    <name type="scientific">Kytococcus sedentarius (strain ATCC 14392 / DSM 20547 / JCM 11482 / CCUG 33030 / NBRC 15357 / NCTC 11040 / CCM 314 / 541)</name>
    <name type="common">Micrococcus sedentarius</name>
    <dbReference type="NCBI Taxonomy" id="478801"/>
    <lineage>
        <taxon>Bacteria</taxon>
        <taxon>Bacillati</taxon>
        <taxon>Actinomycetota</taxon>
        <taxon>Actinomycetes</taxon>
        <taxon>Micrococcales</taxon>
        <taxon>Kytococcaceae</taxon>
        <taxon>Kytococcus</taxon>
    </lineage>
</organism>
<feature type="domain" description="Nudix hydrolase" evidence="3">
    <location>
        <begin position="9"/>
        <end position="135"/>
    </location>
</feature>
<dbReference type="Gene3D" id="3.40.50.1820">
    <property type="entry name" value="alpha/beta hydrolase"/>
    <property type="match status" value="1"/>
</dbReference>
<dbReference type="Pfam" id="PF20434">
    <property type="entry name" value="BD-FAE"/>
    <property type="match status" value="1"/>
</dbReference>
<dbReference type="PANTHER" id="PTHR43046">
    <property type="entry name" value="GDP-MANNOSE MANNOSYL HYDROLASE"/>
    <property type="match status" value="1"/>
</dbReference>
<evidence type="ECO:0000256" key="2">
    <source>
        <dbReference type="ARBA" id="ARBA00022801"/>
    </source>
</evidence>
<keyword evidence="2" id="KW-0378">Hydrolase</keyword>
<name>C7NJG7_KYTSD</name>
<dbReference type="GO" id="GO:0016787">
    <property type="term" value="F:hydrolase activity"/>
    <property type="evidence" value="ECO:0007669"/>
    <property type="project" value="UniProtKB-KW"/>
</dbReference>
<dbReference type="RefSeq" id="WP_012801716.1">
    <property type="nucleotide sequence ID" value="NC_013169.1"/>
</dbReference>
<dbReference type="STRING" id="478801.Ksed_02110"/>
<dbReference type="InterPro" id="IPR029058">
    <property type="entry name" value="AB_hydrolase_fold"/>
</dbReference>
<dbReference type="Gene3D" id="3.90.79.10">
    <property type="entry name" value="Nucleoside Triphosphate Pyrophosphohydrolase"/>
    <property type="match status" value="1"/>
</dbReference>
<evidence type="ECO:0000256" key="1">
    <source>
        <dbReference type="ARBA" id="ARBA00001946"/>
    </source>
</evidence>
<sequence length="399" mass="42309">MTATSADQPPIVVTGVVVQDDAGRVLTVRKRGTERFMLPGGKPEPGESPAQTGARELGEELGLRVDPASMQLLGAFSGPAANEPGRLLESTVFHARPEGEPRAAAEIDELRWLPVDAGALDAEISPEFLAPMLADNVLPILRTARAEEAAIARLVDTAPEPGEDIGTGGLVVETFGGRPDGVRPVTVLVHGGFWRPTIDRTHLRAAAHVLADHGFLVALPEYRREPGNPRAALDDLLAVDDLLAADGWYDAPVAGIWVGHSAGGHLAMLRGLQPGRTPVGVLSLAGAHDLTRTATEFLGHGAAVDWVGARPQEAPEAYAELDPRLLWPDAGRDHVMLVHGSEDATVPPAHSEDFPAPSRIVPGAHHADLVDPDSPHWHHVHTAWLEVYAGMFQTSTPGS</sequence>
<dbReference type="HOGENOM" id="CLU_690352_0_0_11"/>
<dbReference type="InterPro" id="IPR000086">
    <property type="entry name" value="NUDIX_hydrolase_dom"/>
</dbReference>
<accession>C7NJG7</accession>
<dbReference type="AlphaFoldDB" id="C7NJG7"/>
<evidence type="ECO:0000313" key="5">
    <source>
        <dbReference type="Proteomes" id="UP000006666"/>
    </source>
</evidence>
<proteinExistence type="predicted"/>
<evidence type="ECO:0000259" key="3">
    <source>
        <dbReference type="PROSITE" id="PS51462"/>
    </source>
</evidence>
<dbReference type="eggNOG" id="COG1506">
    <property type="taxonomic scope" value="Bacteria"/>
</dbReference>
<dbReference type="PROSITE" id="PS51462">
    <property type="entry name" value="NUDIX"/>
    <property type="match status" value="1"/>
</dbReference>
<dbReference type="eggNOG" id="COG0494">
    <property type="taxonomic scope" value="Bacteria"/>
</dbReference>